<gene>
    <name evidence="2" type="ORF">DES35_10169</name>
</gene>
<dbReference type="PANTHER" id="PTHR30290:SF83">
    <property type="entry name" value="ABC TRANSPORTER SUBSTRATE-BINDING PROTEIN"/>
    <property type="match status" value="1"/>
</dbReference>
<dbReference type="GO" id="GO:1904680">
    <property type="term" value="F:peptide transmembrane transporter activity"/>
    <property type="evidence" value="ECO:0007669"/>
    <property type="project" value="TreeGrafter"/>
</dbReference>
<comment type="caution">
    <text evidence="2">The sequence shown here is derived from an EMBL/GenBank/DDBJ whole genome shotgun (WGS) entry which is preliminary data.</text>
</comment>
<dbReference type="Gene3D" id="3.90.76.10">
    <property type="entry name" value="Dipeptide-binding Protein, Domain 1"/>
    <property type="match status" value="1"/>
</dbReference>
<dbReference type="InterPro" id="IPR030678">
    <property type="entry name" value="Peptide/Ni-bd"/>
</dbReference>
<dbReference type="AlphaFoldDB" id="A0A369A6A0"/>
<proteinExistence type="predicted"/>
<protein>
    <submittedName>
        <fullName evidence="2">Peptide/nickel transport system substrate-binding protein</fullName>
    </submittedName>
</protein>
<dbReference type="GO" id="GO:0030288">
    <property type="term" value="C:outer membrane-bounded periplasmic space"/>
    <property type="evidence" value="ECO:0007669"/>
    <property type="project" value="UniProtKB-ARBA"/>
</dbReference>
<dbReference type="Proteomes" id="UP000253517">
    <property type="component" value="Unassembled WGS sequence"/>
</dbReference>
<evidence type="ECO:0000313" key="3">
    <source>
        <dbReference type="Proteomes" id="UP000253517"/>
    </source>
</evidence>
<feature type="domain" description="Solute-binding protein family 5" evidence="1">
    <location>
        <begin position="63"/>
        <end position="439"/>
    </location>
</feature>
<dbReference type="GO" id="GO:0015833">
    <property type="term" value="P:peptide transport"/>
    <property type="evidence" value="ECO:0007669"/>
    <property type="project" value="TreeGrafter"/>
</dbReference>
<dbReference type="Gene3D" id="3.10.105.10">
    <property type="entry name" value="Dipeptide-binding Protein, Domain 3"/>
    <property type="match status" value="1"/>
</dbReference>
<dbReference type="GO" id="GO:0043190">
    <property type="term" value="C:ATP-binding cassette (ABC) transporter complex"/>
    <property type="evidence" value="ECO:0007669"/>
    <property type="project" value="InterPro"/>
</dbReference>
<dbReference type="SUPFAM" id="SSF53850">
    <property type="entry name" value="Periplasmic binding protein-like II"/>
    <property type="match status" value="1"/>
</dbReference>
<organism evidence="2 3">
    <name type="scientific">Schleiferia thermophila</name>
    <dbReference type="NCBI Taxonomy" id="884107"/>
    <lineage>
        <taxon>Bacteria</taxon>
        <taxon>Pseudomonadati</taxon>
        <taxon>Bacteroidota</taxon>
        <taxon>Flavobacteriia</taxon>
        <taxon>Flavobacteriales</taxon>
        <taxon>Schleiferiaceae</taxon>
        <taxon>Schleiferia</taxon>
    </lineage>
</organism>
<evidence type="ECO:0000259" key="1">
    <source>
        <dbReference type="Pfam" id="PF00496"/>
    </source>
</evidence>
<dbReference type="InterPro" id="IPR039424">
    <property type="entry name" value="SBP_5"/>
</dbReference>
<accession>A0A369A6A0</accession>
<dbReference type="Gene3D" id="3.40.190.10">
    <property type="entry name" value="Periplasmic binding protein-like II"/>
    <property type="match status" value="1"/>
</dbReference>
<dbReference type="InterPro" id="IPR000914">
    <property type="entry name" value="SBP_5_dom"/>
</dbReference>
<dbReference type="PIRSF" id="PIRSF002741">
    <property type="entry name" value="MppA"/>
    <property type="match status" value="1"/>
</dbReference>
<dbReference type="PANTHER" id="PTHR30290">
    <property type="entry name" value="PERIPLASMIC BINDING COMPONENT OF ABC TRANSPORTER"/>
    <property type="match status" value="1"/>
</dbReference>
<evidence type="ECO:0000313" key="2">
    <source>
        <dbReference type="EMBL" id="RCX04799.1"/>
    </source>
</evidence>
<reference evidence="2 3" key="1">
    <citation type="submission" date="2018-07" db="EMBL/GenBank/DDBJ databases">
        <title>Genomic Encyclopedia of Type Strains, Phase IV (KMG-IV): sequencing the most valuable type-strain genomes for metagenomic binning, comparative biology and taxonomic classification.</title>
        <authorList>
            <person name="Goeker M."/>
        </authorList>
    </citation>
    <scope>NUCLEOTIDE SEQUENCE [LARGE SCALE GENOMIC DNA]</scope>
    <source>
        <strain evidence="2 3">DSM 21410</strain>
    </source>
</reference>
<keyword evidence="3" id="KW-1185">Reference proteome</keyword>
<dbReference type="Pfam" id="PF00496">
    <property type="entry name" value="SBP_bac_5"/>
    <property type="match status" value="1"/>
</dbReference>
<dbReference type="EMBL" id="QPJS01000001">
    <property type="protein sequence ID" value="RCX04799.1"/>
    <property type="molecule type" value="Genomic_DNA"/>
</dbReference>
<name>A0A369A6A0_9FLAO</name>
<dbReference type="CDD" id="cd00995">
    <property type="entry name" value="PBP2_NikA_DppA_OppA_like"/>
    <property type="match status" value="1"/>
</dbReference>
<sequence>MLFLSALTNCQKTDTNTRSYSVFRYNESAGISSLDPAFARAQNNIWVVHQLYNTLVEYDDQLQIKPSLAIQYSMSDDGLQYHFKLRREVYFHESHLFHPLSTRMVNAYDVVYSLRRLSDSRLAAPGSWTMNYVDKIEAVTEDSLTITLKKPFPPFLGILTMKYCSIVPAEVGNKPSGWLSKNPVGTGPFYLKLWQDNEIMILRKNPKYFELDEYGHHLPYLDAVRISFITEKQSAFLELLNERLDMISGLDASYKDEILNELGQLNPRYQKRFVLQKADYLNTEYLAFNYAKVTEQSNPWSDVRLRKAINLAINKEAIVLYLRNGAGIPARQGFVPPALNPQVVYRESFNPELARQLISSSGIPADDLRLILNTTAAYADMAELIQQDLAKVGIQLQIDVQPPSNLRQNMASGAVTFYRGSWIADYADGENYLSLFYSKNLPPAGPNYARFTDVNFDRWYDELARTTDADRRLYLISRMDSLLMEQAVVIPLMYDQVVRLVHRRAAELPINSINLLELRRLNISAP</sequence>